<feature type="region of interest" description="Disordered" evidence="1">
    <location>
        <begin position="1551"/>
        <end position="1624"/>
    </location>
</feature>
<feature type="domain" description="DUF4758" evidence="2">
    <location>
        <begin position="1131"/>
        <end position="1265"/>
    </location>
</feature>
<feature type="region of interest" description="Disordered" evidence="1">
    <location>
        <begin position="2209"/>
        <end position="2229"/>
    </location>
</feature>
<feature type="compositionally biased region" description="Acidic residues" evidence="1">
    <location>
        <begin position="1700"/>
        <end position="1719"/>
    </location>
</feature>
<feature type="compositionally biased region" description="Acidic residues" evidence="1">
    <location>
        <begin position="589"/>
        <end position="605"/>
    </location>
</feature>
<feature type="compositionally biased region" description="Basic and acidic residues" evidence="1">
    <location>
        <begin position="517"/>
        <end position="526"/>
    </location>
</feature>
<feature type="compositionally biased region" description="Basic and acidic residues" evidence="1">
    <location>
        <begin position="606"/>
        <end position="618"/>
    </location>
</feature>
<feature type="region of interest" description="Disordered" evidence="1">
    <location>
        <begin position="1364"/>
        <end position="1528"/>
    </location>
</feature>
<feature type="compositionally biased region" description="Polar residues" evidence="1">
    <location>
        <begin position="1828"/>
        <end position="1872"/>
    </location>
</feature>
<feature type="compositionally biased region" description="Polar residues" evidence="1">
    <location>
        <begin position="577"/>
        <end position="586"/>
    </location>
</feature>
<dbReference type="STRING" id="568069.A0A1J1IVM4"/>
<feature type="compositionally biased region" description="Low complexity" evidence="1">
    <location>
        <begin position="338"/>
        <end position="354"/>
    </location>
</feature>
<feature type="region of interest" description="Disordered" evidence="1">
    <location>
        <begin position="1079"/>
        <end position="1108"/>
    </location>
</feature>
<feature type="compositionally biased region" description="Acidic residues" evidence="1">
    <location>
        <begin position="475"/>
        <end position="487"/>
    </location>
</feature>
<feature type="region of interest" description="Disordered" evidence="1">
    <location>
        <begin position="1640"/>
        <end position="1662"/>
    </location>
</feature>
<dbReference type="OrthoDB" id="10040649at2759"/>
<feature type="domain" description="DUF4758" evidence="2">
    <location>
        <begin position="1269"/>
        <end position="1330"/>
    </location>
</feature>
<accession>A0A1J1IVM4</accession>
<dbReference type="Pfam" id="PF15950">
    <property type="entry name" value="DUF4758"/>
    <property type="match status" value="5"/>
</dbReference>
<dbReference type="EMBL" id="CVRI01000061">
    <property type="protein sequence ID" value="CRL04152.1"/>
    <property type="molecule type" value="Genomic_DNA"/>
</dbReference>
<feature type="region of interest" description="Disordered" evidence="1">
    <location>
        <begin position="1181"/>
        <end position="1201"/>
    </location>
</feature>
<protein>
    <submittedName>
        <fullName evidence="3">CLUMA_CG017263, isoform A</fullName>
    </submittedName>
</protein>
<feature type="compositionally biased region" description="Acidic residues" evidence="1">
    <location>
        <begin position="664"/>
        <end position="674"/>
    </location>
</feature>
<feature type="region of interest" description="Disordered" evidence="1">
    <location>
        <begin position="335"/>
        <end position="377"/>
    </location>
</feature>
<feature type="compositionally biased region" description="Acidic residues" evidence="1">
    <location>
        <begin position="1579"/>
        <end position="1588"/>
    </location>
</feature>
<feature type="domain" description="DUF4758" evidence="2">
    <location>
        <begin position="956"/>
        <end position="1003"/>
    </location>
</feature>
<feature type="compositionally biased region" description="Low complexity" evidence="1">
    <location>
        <begin position="1478"/>
        <end position="1489"/>
    </location>
</feature>
<feature type="compositionally biased region" description="Basic and acidic residues" evidence="1">
    <location>
        <begin position="908"/>
        <end position="919"/>
    </location>
</feature>
<dbReference type="Proteomes" id="UP000183832">
    <property type="component" value="Unassembled WGS sequence"/>
</dbReference>
<feature type="compositionally biased region" description="Polar residues" evidence="1">
    <location>
        <begin position="1799"/>
        <end position="1818"/>
    </location>
</feature>
<feature type="region of interest" description="Disordered" evidence="1">
    <location>
        <begin position="392"/>
        <end position="414"/>
    </location>
</feature>
<feature type="compositionally biased region" description="Low complexity" evidence="1">
    <location>
        <begin position="1593"/>
        <end position="1606"/>
    </location>
</feature>
<keyword evidence="4" id="KW-1185">Reference proteome</keyword>
<feature type="compositionally biased region" description="Polar residues" evidence="1">
    <location>
        <begin position="1490"/>
        <end position="1506"/>
    </location>
</feature>
<feature type="compositionally biased region" description="Low complexity" evidence="1">
    <location>
        <begin position="648"/>
        <end position="661"/>
    </location>
</feature>
<feature type="compositionally biased region" description="Polar residues" evidence="1">
    <location>
        <begin position="623"/>
        <end position="637"/>
    </location>
</feature>
<reference evidence="3 4" key="1">
    <citation type="submission" date="2015-04" db="EMBL/GenBank/DDBJ databases">
        <authorList>
            <person name="Syromyatnikov M.Y."/>
            <person name="Popov V.N."/>
        </authorList>
    </citation>
    <scope>NUCLEOTIDE SEQUENCE [LARGE SCALE GENOMIC DNA]</scope>
</reference>
<feature type="region of interest" description="Disordered" evidence="1">
    <location>
        <begin position="462"/>
        <end position="527"/>
    </location>
</feature>
<feature type="domain" description="DUF4758" evidence="2">
    <location>
        <begin position="794"/>
        <end position="846"/>
    </location>
</feature>
<feature type="compositionally biased region" description="Basic and acidic residues" evidence="1">
    <location>
        <begin position="2209"/>
        <end position="2220"/>
    </location>
</feature>
<evidence type="ECO:0000313" key="4">
    <source>
        <dbReference type="Proteomes" id="UP000183832"/>
    </source>
</evidence>
<evidence type="ECO:0000259" key="2">
    <source>
        <dbReference type="Pfam" id="PF15950"/>
    </source>
</evidence>
<feature type="region of interest" description="Disordered" evidence="1">
    <location>
        <begin position="900"/>
        <end position="919"/>
    </location>
</feature>
<feature type="compositionally biased region" description="Low complexity" evidence="1">
    <location>
        <begin position="1086"/>
        <end position="1108"/>
    </location>
</feature>
<feature type="compositionally biased region" description="Low complexity" evidence="1">
    <location>
        <begin position="1405"/>
        <end position="1416"/>
    </location>
</feature>
<organism evidence="3 4">
    <name type="scientific">Clunio marinus</name>
    <dbReference type="NCBI Taxonomy" id="568069"/>
    <lineage>
        <taxon>Eukaryota</taxon>
        <taxon>Metazoa</taxon>
        <taxon>Ecdysozoa</taxon>
        <taxon>Arthropoda</taxon>
        <taxon>Hexapoda</taxon>
        <taxon>Insecta</taxon>
        <taxon>Pterygota</taxon>
        <taxon>Neoptera</taxon>
        <taxon>Endopterygota</taxon>
        <taxon>Diptera</taxon>
        <taxon>Nematocera</taxon>
        <taxon>Chironomoidea</taxon>
        <taxon>Chironomidae</taxon>
        <taxon>Clunio</taxon>
    </lineage>
</organism>
<gene>
    <name evidence="3" type="ORF">CLUMA_CG017263</name>
</gene>
<feature type="domain" description="DUF4758" evidence="2">
    <location>
        <begin position="1006"/>
        <end position="1072"/>
    </location>
</feature>
<dbReference type="InterPro" id="IPR031866">
    <property type="entry name" value="DUF4758"/>
</dbReference>
<feature type="compositionally biased region" description="Acidic residues" evidence="1">
    <location>
        <begin position="355"/>
        <end position="370"/>
    </location>
</feature>
<feature type="compositionally biased region" description="Low complexity" evidence="1">
    <location>
        <begin position="1873"/>
        <end position="1883"/>
    </location>
</feature>
<feature type="region of interest" description="Disordered" evidence="1">
    <location>
        <begin position="1678"/>
        <end position="1898"/>
    </location>
</feature>
<name>A0A1J1IVM4_9DIPT</name>
<feature type="region of interest" description="Disordered" evidence="1">
    <location>
        <begin position="577"/>
        <end position="674"/>
    </location>
</feature>
<feature type="compositionally biased region" description="Low complexity" evidence="1">
    <location>
        <begin position="1427"/>
        <end position="1471"/>
    </location>
</feature>
<evidence type="ECO:0000256" key="1">
    <source>
        <dbReference type="SAM" id="MobiDB-lite"/>
    </source>
</evidence>
<sequence>MRLILKSRYYVHRYYNITAEDVATVLVADINNRAAHGRFLNIKPEIGLLKSTARTFIQDGIKTEYVTKVIGTTIDNGQYVQLLTTTSRVLYNPPDNLQTKTVNQNLLDSNDDVTYINSPPSSPFLQNIDYIVPSNPYLVFPIRNNRNNNEVISSHVNINDNENEESEITLLKAEKLVEAPRVAIPQPNKVVPEANLPTYTVSHDGPIFRAAAVPQVTGPRVGKVITYEQEVRAESENKILPSVTYFGFADFTTTVGETVIIFSPSTAKPQNDVKDHVTSIKGEPTLNIKATTTSQHINLESVKPVKEEPRFTSKIVETALPTLPSTPKYTELVRKSTTENVPTTTTEENITTIESQEDEDEDDDDEEDETTTVLPPPQEPKIIQVIGVTTPESIESSQTSSSVTEPTFSKPSDEEIKRILESLNQVSKSSEIVTSPVVIKSQEPETKVLTGSSIIFFDDITTPKAPSTSAVPETTESDEDDDDDDVTTVEPTTSTTTEENKEIVNENLLVKPLTPKPETETEKKEIGCSSTAYKTLSYRTTFYIPVDDVITTTSVKSNKVVTSSVVPVDCAIKPTAVTESPASSIITTTEDDSQEDDDDDDEDESEKLTTTEKIKSTSDDINDTTQSVDNENDTTTKSIEKSEQISPVYTPETTTMEVVTESSNIDEETTVENSEEEEIEVIYKTLYTTYTYLTTFFQESTSSVSSRKDVVTNVITSTINANDFASLLNKLEPSKKVEEIKPTEVLDVGIGRPTEKFVLAENDFIGVNLLLDNEKVDYTPALNDNDVLNSEIKTLYTTYTYFTTLFNEGKSEVQSRTEVYTNLINPSSSLSNVLQKDLLETKFIYDAEKDNNKLTADDGSDKKEAKKLKLEGLVSGNDIKTNEEKAYSTMIRGGLDLQSSGVEESDWDDVKSSTSDGERSYVENIDRRNWNYEIDDQVSSESNTEERIPSPTLLLQTRYTTFTYYTTVFGADSSSNILSRLETLTNVVTETLSPTQVQKLDDATVPVTYFTTFTYWTTFYKDGTTKTTSREETVSNVVTPSAKVSVSLETALPTSVVGASSEPSDVLLVAPLPSVKVEEEKSSIDSSETPPASSEAPPAVASSETPPAASSSSVVVASIEATPASQQILQPSTYYTTYTYYTTNYVGDETVIDSRFETETNIVTPTLTLETKQAKAIDVGSKDNALDSGNDKNKLDGDKEKKEKVATIEATPAPSVKPLNPTGIVSINHGKIIDADGISTTHFTTQAIGTYIDNLYAEVIETSSSIEVDEIRKSIQPTELDATPKLHKTGLVRLVDGTIVNKNATTLYESKVIGTFIDGRYAQVIESTSSIIQAKLIEASAVDNRVNIEPTAAVQVGVTPSSQLINPTPAVLEGSISDTVKDDDDEDDSKSKFPSKKKGFTPVIRPFGSSRSRPSFNPKRKSSINGPAIITPTEIIPTIKATAVKGESSSRRSFSGPRRSSGVVSSLPSSSIGGGGSSSSRRSFVRPTSGRASIQPTASIRPSRTSLAPRIQPTSFGGARRPQLRSSLGISNRIASSSILPSINRSRIRPSASLDKIGTQATATTPEPDEFETTLITDEPSDDVENESQEPVTTTTENSRRSNNPLLRRRPPFTGGRANVPPPTQRTVTIATRRNPLARTSRVTTTTAATTTTPRTTRNRSLLRPSLPPVVINQNRQRTSGSLFPPRGLLQKTTTQTPQEIDEEIGEDENNSSEVDVEYEDTKIKEVKAVAPRRRSKRQTDYGTRSPGYNPRFKRPTTTRSGRADYYTYDSEELIVTETPKPRAASRYNPRSRSKDLSSDNSNTRIKPTSSTSQNNRLLFTLRDKDTNPSVTPRTSNFRRPSVKSYNSNRRTSGTTKPSNSRFRNYGQDSFASSRTGTNSNSRRTTHRNRATTRGTGRSRIEADPVYLPKFDGTITATHHIPTEVTIPVVVGKNTEYKNVITAKISTEVLGPKQYSTSTGNNGLTTLVILEEKTAVNQNGLTEITQYLLSETPTTSIIFTPTTIRGRKTSFSHVIPSTVYDAHPVVSTVQPQGLANNAPLANILLSQLLLGNIGFNQPQAAYNPLLGLQQPQYLQAQHQIATTPVTEFKTRTTTYVTTLHEGRSTVLPITFRGSKIYTTIFDDSSMVITATEFITDTVVITPTQLHHHQPQLNSLLLPLLLQQQQQQQQQQQAPNPLQNINTLPNSFDILNREALESLSLGDDKQIQSVTKDEIQQNSKEEDYEDEKVEVKVPKKPKLFKAPTPAPQPEKKFDTSVITLYVSGRRPGEFSTVLSTVLNESPVYKRSAPYVNVKPSDLPNLDVLEAEASDNYFEYVLAGSSNDISPEPRGNSQETESLDFVLGDYNKFTSSVL</sequence>
<dbReference type="PANTHER" id="PTHR39072:SF2">
    <property type="match status" value="1"/>
</dbReference>
<feature type="compositionally biased region" description="Low complexity" evidence="1">
    <location>
        <begin position="392"/>
        <end position="407"/>
    </location>
</feature>
<evidence type="ECO:0000313" key="3">
    <source>
        <dbReference type="EMBL" id="CRL04152.1"/>
    </source>
</evidence>
<feature type="compositionally biased region" description="Low complexity" evidence="1">
    <location>
        <begin position="488"/>
        <end position="497"/>
    </location>
</feature>
<dbReference type="PANTHER" id="PTHR39072">
    <property type="entry name" value="RE48511P"/>
    <property type="match status" value="1"/>
</dbReference>
<proteinExistence type="predicted"/>